<sequence>MPATKEFYVAIELGSSKIIGIAGQKKMDGSISVLAVASETAPSCIRKGTVYNIEKTNQSIRNIIRRLQDQLQTEIIRVHVGIGGQGIRSVVNTIVRDLDEATVVNNFIIDHMMDGNRATHYQGKTILDVVPQEYKVDSQFQLDPVGIECNRIEGNFLNIVWRDTFDRNLSKCFEQEKMPATSYYFAPIALADCILTESEKRTGCILVDLGAMTTTVSVYYRNILRHIVTVPMGGWNITKDIMSFHVDEMDAENMKLKYASALTNSSDVDPEMKLSIDPLRSVPQREFIPIVEARAEEIIKNAIAQIPSEYADKLVGGIVLTGGGCNLKNIELAFRKYSNIDKIRIAKEINVSVNTAKNVNIEENATICTALALLVKADGISSGRPLSEINTLFTSDNDTNAETSGTRTTSEMKPGQIQGAREREAAAEEARRRAEEEERKRAEEEAAKKAAEEEERKRNSTSGKIKRGFIDFFRKITEAEE</sequence>
<keyword evidence="1" id="KW-0132">Cell division</keyword>
<proteinExistence type="predicted"/>
<accession>A0AC61QV53</accession>
<keyword evidence="1" id="KW-0131">Cell cycle</keyword>
<comment type="caution">
    <text evidence="1">The sequence shown here is derived from an EMBL/GenBank/DDBJ whole genome shotgun (WGS) entry which is preliminary data.</text>
</comment>
<protein>
    <submittedName>
        <fullName evidence="1">Cell division protein FtsA</fullName>
    </submittedName>
</protein>
<reference evidence="1" key="1">
    <citation type="submission" date="2019-04" db="EMBL/GenBank/DDBJ databases">
        <title>Microbes associate with the intestines of laboratory mice.</title>
        <authorList>
            <person name="Navarre W."/>
            <person name="Wong E."/>
            <person name="Huang K."/>
            <person name="Tropini C."/>
            <person name="Ng K."/>
            <person name="Yu B."/>
        </authorList>
    </citation>
    <scope>NUCLEOTIDE SEQUENCE</scope>
    <source>
        <strain evidence="1">NM73_A23</strain>
    </source>
</reference>
<keyword evidence="2" id="KW-1185">Reference proteome</keyword>
<dbReference type="EMBL" id="SRZC01000001">
    <property type="protein sequence ID" value="TGX84133.1"/>
    <property type="molecule type" value="Genomic_DNA"/>
</dbReference>
<name>A0AC61QV53_9BACT</name>
<gene>
    <name evidence="1" type="primary">ftsA</name>
    <name evidence="1" type="ORF">E5358_00395</name>
</gene>
<evidence type="ECO:0000313" key="2">
    <source>
        <dbReference type="Proteomes" id="UP000308886"/>
    </source>
</evidence>
<organism evidence="1 2">
    <name type="scientific">Palleniella muris</name>
    <dbReference type="NCBI Taxonomy" id="3038145"/>
    <lineage>
        <taxon>Bacteria</taxon>
        <taxon>Pseudomonadati</taxon>
        <taxon>Bacteroidota</taxon>
        <taxon>Bacteroidia</taxon>
        <taxon>Bacteroidales</taxon>
        <taxon>Prevotellaceae</taxon>
        <taxon>Palleniella</taxon>
    </lineage>
</organism>
<evidence type="ECO:0000313" key="1">
    <source>
        <dbReference type="EMBL" id="TGX84133.1"/>
    </source>
</evidence>
<dbReference type="Proteomes" id="UP000308886">
    <property type="component" value="Unassembled WGS sequence"/>
</dbReference>